<dbReference type="KEGG" id="ccos:Pan44_53870"/>
<keyword evidence="2" id="KW-1185">Reference proteome</keyword>
<dbReference type="AlphaFoldDB" id="A0A517SMG8"/>
<evidence type="ECO:0000313" key="2">
    <source>
        <dbReference type="Proteomes" id="UP000315700"/>
    </source>
</evidence>
<gene>
    <name evidence="1" type="ORF">Pan44_53870</name>
</gene>
<protein>
    <submittedName>
        <fullName evidence="1">Uncharacterized protein</fullName>
    </submittedName>
</protein>
<proteinExistence type="predicted"/>
<organism evidence="1 2">
    <name type="scientific">Caulifigura coniformis</name>
    <dbReference type="NCBI Taxonomy" id="2527983"/>
    <lineage>
        <taxon>Bacteria</taxon>
        <taxon>Pseudomonadati</taxon>
        <taxon>Planctomycetota</taxon>
        <taxon>Planctomycetia</taxon>
        <taxon>Planctomycetales</taxon>
        <taxon>Planctomycetaceae</taxon>
        <taxon>Caulifigura</taxon>
    </lineage>
</organism>
<accession>A0A517SMG8</accession>
<sequence length="36" mass="4043">MTEDRAKPAPVRTDYELFVLVNIQTVIPERLLAGGE</sequence>
<dbReference type="EMBL" id="CP036271">
    <property type="protein sequence ID" value="QDT57319.1"/>
    <property type="molecule type" value="Genomic_DNA"/>
</dbReference>
<reference evidence="1 2" key="1">
    <citation type="submission" date="2019-02" db="EMBL/GenBank/DDBJ databases">
        <title>Deep-cultivation of Planctomycetes and their phenomic and genomic characterization uncovers novel biology.</title>
        <authorList>
            <person name="Wiegand S."/>
            <person name="Jogler M."/>
            <person name="Boedeker C."/>
            <person name="Pinto D."/>
            <person name="Vollmers J."/>
            <person name="Rivas-Marin E."/>
            <person name="Kohn T."/>
            <person name="Peeters S.H."/>
            <person name="Heuer A."/>
            <person name="Rast P."/>
            <person name="Oberbeckmann S."/>
            <person name="Bunk B."/>
            <person name="Jeske O."/>
            <person name="Meyerdierks A."/>
            <person name="Storesund J.E."/>
            <person name="Kallscheuer N."/>
            <person name="Luecker S."/>
            <person name="Lage O.M."/>
            <person name="Pohl T."/>
            <person name="Merkel B.J."/>
            <person name="Hornburger P."/>
            <person name="Mueller R.-W."/>
            <person name="Bruemmer F."/>
            <person name="Labrenz M."/>
            <person name="Spormann A.M."/>
            <person name="Op den Camp H."/>
            <person name="Overmann J."/>
            <person name="Amann R."/>
            <person name="Jetten M.S.M."/>
            <person name="Mascher T."/>
            <person name="Medema M.H."/>
            <person name="Devos D.P."/>
            <person name="Kaster A.-K."/>
            <person name="Ovreas L."/>
            <person name="Rohde M."/>
            <person name="Galperin M.Y."/>
            <person name="Jogler C."/>
        </authorList>
    </citation>
    <scope>NUCLEOTIDE SEQUENCE [LARGE SCALE GENOMIC DNA]</scope>
    <source>
        <strain evidence="1 2">Pan44</strain>
    </source>
</reference>
<dbReference type="Proteomes" id="UP000315700">
    <property type="component" value="Chromosome"/>
</dbReference>
<dbReference type="InParanoid" id="A0A517SMG8"/>
<evidence type="ECO:0000313" key="1">
    <source>
        <dbReference type="EMBL" id="QDT57319.1"/>
    </source>
</evidence>
<name>A0A517SMG8_9PLAN</name>